<evidence type="ECO:0000313" key="2">
    <source>
        <dbReference type="Proteomes" id="UP000007350"/>
    </source>
</evidence>
<dbReference type="OrthoDB" id="10487529at2759"/>
<accession>K2M3A4</accession>
<organism evidence="1 2">
    <name type="scientific">Trypanosoma cruzi marinkellei</name>
    <dbReference type="NCBI Taxonomy" id="85056"/>
    <lineage>
        <taxon>Eukaryota</taxon>
        <taxon>Discoba</taxon>
        <taxon>Euglenozoa</taxon>
        <taxon>Kinetoplastea</taxon>
        <taxon>Metakinetoplastina</taxon>
        <taxon>Trypanosomatida</taxon>
        <taxon>Trypanosomatidae</taxon>
        <taxon>Trypanosoma</taxon>
        <taxon>Schizotrypanum</taxon>
    </lineage>
</organism>
<dbReference type="AlphaFoldDB" id="K2M3A4"/>
<keyword evidence="2" id="KW-1185">Reference proteome</keyword>
<dbReference type="EMBL" id="AHKC01013101">
    <property type="protein sequence ID" value="EKF29483.1"/>
    <property type="molecule type" value="Genomic_DNA"/>
</dbReference>
<name>K2M3A4_TRYCR</name>
<protein>
    <submittedName>
        <fullName evidence="1">Uncharacterized protein</fullName>
    </submittedName>
</protein>
<gene>
    <name evidence="1" type="ORF">MOQ_006731</name>
</gene>
<dbReference type="Proteomes" id="UP000007350">
    <property type="component" value="Unassembled WGS sequence"/>
</dbReference>
<proteinExistence type="predicted"/>
<reference evidence="1 2" key="1">
    <citation type="journal article" date="2012" name="BMC Genomics">
        <title>Comparative genomic analysis of human infective Trypanosoma cruzi lineages with the bat-restricted subspecies T. cruzi marinkellei.</title>
        <authorList>
            <person name="Franzen O."/>
            <person name="Talavera-Lopez C."/>
            <person name="Ochaya S."/>
            <person name="Butler C.E."/>
            <person name="Messenger L.A."/>
            <person name="Lewis M.D."/>
            <person name="Llewellyn M.S."/>
            <person name="Marinkelle C.J."/>
            <person name="Tyler K.M."/>
            <person name="Miles M.A."/>
            <person name="Andersson B."/>
        </authorList>
    </citation>
    <scope>NUCLEOTIDE SEQUENCE [LARGE SCALE GENOMIC DNA]</scope>
    <source>
        <strain evidence="1 2">B7</strain>
    </source>
</reference>
<comment type="caution">
    <text evidence="1">The sequence shown here is derived from an EMBL/GenBank/DDBJ whole genome shotgun (WGS) entry which is preliminary data.</text>
</comment>
<evidence type="ECO:0000313" key="1">
    <source>
        <dbReference type="EMBL" id="EKF29483.1"/>
    </source>
</evidence>
<sequence length="265" mass="28680">MVVIAACRVVLYVFCSLIHLAFSVATCYARSPRQCTHTALVSSRHGQASPRPSSCIVVWIQADVGVVPAVLSGGGGPVIRSPLAGQRAAGWAGHSPCGISPSRVCRWEWCPPFRGTSHAAVGEGGVDHRSEQAAGSRCKMVQQRIQYAAGAREQVMQTVTNCRVKRVRREGPFHITVTRGYASTKCADSSGNRSTCISESVTDERVCLLPRQNTDAVQRVPQHSRSQRAGTWCSHASGHHRPGLQRAPSCFARTLAAMEKPRRRA</sequence>